<feature type="compositionally biased region" description="Polar residues" evidence="5">
    <location>
        <begin position="981"/>
        <end position="996"/>
    </location>
</feature>
<evidence type="ECO:0000256" key="5">
    <source>
        <dbReference type="SAM" id="MobiDB-lite"/>
    </source>
</evidence>
<dbReference type="Gene3D" id="2.130.10.10">
    <property type="entry name" value="YVTN repeat-like/Quinoprotein amine dehydrogenase"/>
    <property type="match status" value="6"/>
</dbReference>
<sequence length="1839" mass="201624">MRYSGFDVARPDLERGLAIVIGINTYAHGIPPLSNAVRDASSVADALEGQGFEVICLLDDQASLSALTTLLSQQLASLQPPPDRLLVYFAGHGLAHTDEHHHLSGFLLPADARRDDFSSYWRMDALREALRDLPCRHLLLILDCCFAGAFPHSSSRDLRAPSLPAPLFLERFRHFSSRRSFQLLASTAHDELASDRLLAKPSQESLGDGHHSPFALALLQALQHPSSADTNQDGLITASELYTFLRDRLIDLLPVHCQQTPALWPLDWHDSGEFLFLLSDTFPTLPLAAPLSRHSNPYLGLRPFASAHRHLFFGRERLIDSLLGHLRVQPLLLLCGPSGVGKSSAVHAGLLPRLGDDPTWRVPRSLRPSAQPLHALSSWLASMEPGPSVPSATGLAVNPHVAAACVVSFLTRNEDLSLLLVVDPLEELVTTCPDDATRRAFLQALGALLQLSHPRLRMLWLLRSDFEPHFHSLLSPSGVTSARWHEGRLPLPPMNRDELRQCIEKPAESCVLFFEPGLVERLLDDVDQMPGALPLLSVALSELFDACLASGREDRTLSFEDYRSIGGGIAGALQRRAELVFAGTPPPASDGQSLPPLPRLGELPAFQHTLRNVLLRMVSPEEGGLARRRVPRAELEYTHPEENDRVQRALRTLEACRLVVASDDGGPCVEPAHDALLSAWPRLHDWALQARRELLSLRRVSHAASEWHRHGRDSDFLWADGRLEQLGLAPVALRRAALPLALGNVSPGSQPTEPLVFNATESGFLRASAVRRRVLRARRSSVALTVGIALVLLTMVALIQANRAQAKAGEAEASAWEAQRRKEDAESSAREAHEQKEKAESLAEEARRQEAAAVSNFAEAQRQRESSERHAHEALEQQYRAEANAQEALTQKLLAEANAHEAQRQQELAEANAQRAREQQYLAEINAQEALSQRNSSESNAREARRQQETAEANAREAQRQRENAEANAREAQRQQRTAESNAQEALEQQRTAESNAQEALEQQQIAEANAREVLLQKEIAETNALRAHVQQEAAEKNALEARKQQEAAEKNALEARKQQELVLVNVRISRARALIDKNPTQALLVLREVYGMNEASDNEWLQSALQVSHHIVSQNVFIGHNGSVEMVQLSPDGTHVLTVSDDGTARLWRADGTGQSRVLSSHSGAMNSAVFSPDGSLMLTVSDAGTTRIWSVTDTTQPLHIFKDPENAHVRSAIFSPGGNRILTTSDSGTLYLWNVKGEDLVKFEGHTDRVTSAVFSPDGNRILTASSDGTARLWSLEGQELHKYNGHQDEVTSASFSPDGAYVLTSSADYTARLWRINGTKAQHVFRGHSAHVNTATFSPDGSLILTAADDNTARIWPANGSREPLVLSGHSGWVTSAVFSPDGSLILTASSDGTARLWPTSGMKNPIILSGHSDWVNSATFSPDGSRILTASIDGTARLWRIRGQGQGIRFFFNPPDANMPATISPEGTRILTSAPDGTVYLFSINGTSQRMDILQGHKHPVNTATFSPDDSLLLTASDDGTARLWNVLELWQPPRVMHVNKRNGVTSAIFSPDGSRILTTSNGPVVRLWHTYSSEDEPFLRLKGHKGPVTIAAFSPDGSLIATGAEDHTVRLWRADREEPPRLLNGHEGSATSATFSPNGAYILVASEDGQARLWLTSDTTKPLRAFSGSTNPLNSATFSPDGSLILTASDDGIARIWRTDGTGKPIILEGHTGPVSSASFTPDGTRVFTVSDDTTTRLWSLDEQSTPLVLRPEENQDKCRVDAHLTRDGTRALTVCGNGLVRIWPLRPEPLREYFQTATTACLSALERMEYLLETPAVARAAHERCERKHGRAP</sequence>
<dbReference type="SUPFAM" id="SSF52129">
    <property type="entry name" value="Caspase-like"/>
    <property type="match status" value="1"/>
</dbReference>
<dbReference type="InterPro" id="IPR029030">
    <property type="entry name" value="Caspase-like_dom_sf"/>
</dbReference>
<feature type="repeat" description="WD" evidence="3">
    <location>
        <begin position="1328"/>
        <end position="1359"/>
    </location>
</feature>
<feature type="repeat" description="WD" evidence="3">
    <location>
        <begin position="1160"/>
        <end position="1193"/>
    </location>
</feature>
<feature type="domain" description="Caspase family p20" evidence="6">
    <location>
        <begin position="14"/>
        <end position="93"/>
    </location>
</feature>
<feature type="compositionally biased region" description="Basic and acidic residues" evidence="5">
    <location>
        <begin position="818"/>
        <end position="850"/>
    </location>
</feature>
<dbReference type="CDD" id="cd00200">
    <property type="entry name" value="WD40"/>
    <property type="match status" value="2"/>
</dbReference>
<feature type="repeat" description="WD" evidence="3">
    <location>
        <begin position="1204"/>
        <end position="1245"/>
    </location>
</feature>
<dbReference type="OrthoDB" id="1971692at2"/>
<evidence type="ECO:0000259" key="7">
    <source>
        <dbReference type="PROSITE" id="PS50927"/>
    </source>
</evidence>
<dbReference type="PROSITE" id="PS50082">
    <property type="entry name" value="WD_REPEATS_2"/>
    <property type="match status" value="13"/>
</dbReference>
<dbReference type="InterPro" id="IPR027417">
    <property type="entry name" value="P-loop_NTPase"/>
</dbReference>
<dbReference type="GO" id="GO:0004197">
    <property type="term" value="F:cysteine-type endopeptidase activity"/>
    <property type="evidence" value="ECO:0007669"/>
    <property type="project" value="InterPro"/>
</dbReference>
<dbReference type="EMBL" id="ANAH02000001">
    <property type="protein sequence ID" value="EPX64833.1"/>
    <property type="molecule type" value="Genomic_DNA"/>
</dbReference>
<feature type="repeat" description="WD" evidence="3">
    <location>
        <begin position="1671"/>
        <end position="1702"/>
    </location>
</feature>
<dbReference type="GO" id="GO:0006508">
    <property type="term" value="P:proteolysis"/>
    <property type="evidence" value="ECO:0007669"/>
    <property type="project" value="InterPro"/>
</dbReference>
<feature type="repeat" description="WD" evidence="3">
    <location>
        <begin position="1412"/>
        <end position="1446"/>
    </location>
</feature>
<dbReference type="Pfam" id="PF00656">
    <property type="entry name" value="Peptidase_C14"/>
    <property type="match status" value="1"/>
</dbReference>
<feature type="compositionally biased region" description="Basic and acidic residues" evidence="5">
    <location>
        <begin position="940"/>
        <end position="974"/>
    </location>
</feature>
<dbReference type="InterPro" id="IPR011047">
    <property type="entry name" value="Quinoprotein_ADH-like_sf"/>
</dbReference>
<dbReference type="eggNOG" id="COG4249">
    <property type="taxonomic scope" value="Bacteria"/>
</dbReference>
<evidence type="ECO:0000259" key="6">
    <source>
        <dbReference type="PROSITE" id="PS50208"/>
    </source>
</evidence>
<dbReference type="SMART" id="SM00320">
    <property type="entry name" value="WD40"/>
    <property type="match status" value="15"/>
</dbReference>
<feature type="repeat" description="WD" evidence="3">
    <location>
        <begin position="1370"/>
        <end position="1401"/>
    </location>
</feature>
<dbReference type="InterPro" id="IPR001309">
    <property type="entry name" value="Pept_C14_p20"/>
</dbReference>
<feature type="region of interest" description="Disordered" evidence="5">
    <location>
        <begin position="928"/>
        <end position="1002"/>
    </location>
</feature>
<keyword evidence="2" id="KW-0677">Repeat</keyword>
<feature type="domain" description="Bulb-type lectin" evidence="7">
    <location>
        <begin position="1561"/>
        <end position="1704"/>
    </location>
</feature>
<feature type="repeat" description="WD" evidence="3">
    <location>
        <begin position="1713"/>
        <end position="1754"/>
    </location>
</feature>
<keyword evidence="1 3" id="KW-0853">WD repeat</keyword>
<feature type="repeat" description="WD" evidence="3">
    <location>
        <begin position="1286"/>
        <end position="1327"/>
    </location>
</feature>
<feature type="region of interest" description="Disordered" evidence="5">
    <location>
        <begin position="817"/>
        <end position="871"/>
    </location>
</feature>
<gene>
    <name evidence="8" type="ORF">D187_000255</name>
</gene>
<dbReference type="InterPro" id="IPR011600">
    <property type="entry name" value="Pept_C14_caspase"/>
</dbReference>
<protein>
    <submittedName>
        <fullName evidence="8">WD-40 repeat domain protein</fullName>
    </submittedName>
</protein>
<keyword evidence="9" id="KW-1185">Reference proteome</keyword>
<dbReference type="InterPro" id="IPR001680">
    <property type="entry name" value="WD40_rpt"/>
</dbReference>
<dbReference type="SUPFAM" id="SSF50978">
    <property type="entry name" value="WD40 repeat-like"/>
    <property type="match status" value="2"/>
</dbReference>
<dbReference type="PROSITE" id="PS50927">
    <property type="entry name" value="BULB_LECTIN"/>
    <property type="match status" value="1"/>
</dbReference>
<dbReference type="InterPro" id="IPR015943">
    <property type="entry name" value="WD40/YVTN_repeat-like_dom_sf"/>
</dbReference>
<evidence type="ECO:0000256" key="1">
    <source>
        <dbReference type="ARBA" id="ARBA00022574"/>
    </source>
</evidence>
<evidence type="ECO:0000256" key="2">
    <source>
        <dbReference type="ARBA" id="ARBA00022737"/>
    </source>
</evidence>
<dbReference type="PROSITE" id="PS00678">
    <property type="entry name" value="WD_REPEATS_1"/>
    <property type="match status" value="1"/>
</dbReference>
<evidence type="ECO:0000313" key="9">
    <source>
        <dbReference type="Proteomes" id="UP000011682"/>
    </source>
</evidence>
<name>S9R721_CYSF2</name>
<dbReference type="Pfam" id="PF20703">
    <property type="entry name" value="nSTAND1"/>
    <property type="match status" value="1"/>
</dbReference>
<dbReference type="SUPFAM" id="SSF52540">
    <property type="entry name" value="P-loop containing nucleoside triphosphate hydrolases"/>
    <property type="match status" value="1"/>
</dbReference>
<evidence type="ECO:0000256" key="3">
    <source>
        <dbReference type="PROSITE-ProRule" id="PRU00221"/>
    </source>
</evidence>
<evidence type="ECO:0000256" key="4">
    <source>
        <dbReference type="SAM" id="Coils"/>
    </source>
</evidence>
<dbReference type="eggNOG" id="COG1672">
    <property type="taxonomic scope" value="Bacteria"/>
</dbReference>
<dbReference type="Pfam" id="PF00400">
    <property type="entry name" value="WD40"/>
    <property type="match status" value="14"/>
</dbReference>
<dbReference type="SUPFAM" id="SSF50998">
    <property type="entry name" value="Quinoprotein alcohol dehydrogenase-like"/>
    <property type="match status" value="1"/>
</dbReference>
<feature type="repeat" description="WD" evidence="3">
    <location>
        <begin position="1628"/>
        <end position="1659"/>
    </location>
</feature>
<accession>S9R721</accession>
<dbReference type="PROSITE" id="PS00018">
    <property type="entry name" value="EF_HAND_1"/>
    <property type="match status" value="1"/>
</dbReference>
<dbReference type="InterPro" id="IPR001480">
    <property type="entry name" value="Bulb-type_lectin_dom"/>
</dbReference>
<organism evidence="8 9">
    <name type="scientific">Cystobacter fuscus (strain ATCC 25194 / DSM 2262 / NBRC 100088 / M29)</name>
    <dbReference type="NCBI Taxonomy" id="1242864"/>
    <lineage>
        <taxon>Bacteria</taxon>
        <taxon>Pseudomonadati</taxon>
        <taxon>Myxococcota</taxon>
        <taxon>Myxococcia</taxon>
        <taxon>Myxococcales</taxon>
        <taxon>Cystobacterineae</taxon>
        <taxon>Archangiaceae</taxon>
        <taxon>Cystobacter</taxon>
    </lineage>
</organism>
<feature type="compositionally biased region" description="Basic and acidic residues" evidence="5">
    <location>
        <begin position="861"/>
        <end position="871"/>
    </location>
</feature>
<reference evidence="8" key="1">
    <citation type="submission" date="2013-05" db="EMBL/GenBank/DDBJ databases">
        <title>Genome assembly of Cystobacter fuscus DSM 2262.</title>
        <authorList>
            <person name="Sharma G."/>
            <person name="Khatri I."/>
            <person name="Kaur C."/>
            <person name="Mayilraj S."/>
            <person name="Subramanian S."/>
        </authorList>
    </citation>
    <scope>NUCLEOTIDE SEQUENCE [LARGE SCALE GENOMIC DNA]</scope>
    <source>
        <strain evidence="8">DSM 2262</strain>
    </source>
</reference>
<dbReference type="InterPro" id="IPR018247">
    <property type="entry name" value="EF_Hand_1_Ca_BS"/>
</dbReference>
<feature type="repeat" description="WD" evidence="3">
    <location>
        <begin position="1498"/>
        <end position="1531"/>
    </location>
</feature>
<feature type="coiled-coil region" evidence="4">
    <location>
        <begin position="1030"/>
        <end position="1059"/>
    </location>
</feature>
<dbReference type="Gene3D" id="3.40.50.1460">
    <property type="match status" value="1"/>
</dbReference>
<dbReference type="Proteomes" id="UP000011682">
    <property type="component" value="Unassembled WGS sequence"/>
</dbReference>
<dbReference type="PANTHER" id="PTHR19848">
    <property type="entry name" value="WD40 REPEAT PROTEIN"/>
    <property type="match status" value="1"/>
</dbReference>
<feature type="compositionally biased region" description="Polar residues" evidence="5">
    <location>
        <begin position="929"/>
        <end position="939"/>
    </location>
</feature>
<dbReference type="PROSITE" id="PS50294">
    <property type="entry name" value="WD_REPEATS_REGION"/>
    <property type="match status" value="12"/>
</dbReference>
<feature type="repeat" description="WD" evidence="3">
    <location>
        <begin position="1586"/>
        <end position="1627"/>
    </location>
</feature>
<dbReference type="InterPro" id="IPR036322">
    <property type="entry name" value="WD40_repeat_dom_sf"/>
</dbReference>
<feature type="repeat" description="WD" evidence="3">
    <location>
        <begin position="1118"/>
        <end position="1149"/>
    </location>
</feature>
<comment type="caution">
    <text evidence="8">The sequence shown here is derived from an EMBL/GenBank/DDBJ whole genome shotgun (WGS) entry which is preliminary data.</text>
</comment>
<dbReference type="InterPro" id="IPR049052">
    <property type="entry name" value="nSTAND1"/>
</dbReference>
<evidence type="ECO:0000313" key="8">
    <source>
        <dbReference type="EMBL" id="EPX64833.1"/>
    </source>
</evidence>
<dbReference type="PROSITE" id="PS50208">
    <property type="entry name" value="CASPASE_P20"/>
    <property type="match status" value="1"/>
</dbReference>
<keyword evidence="4" id="KW-0175">Coiled coil</keyword>
<dbReference type="eggNOG" id="COG2319">
    <property type="taxonomic scope" value="Bacteria"/>
</dbReference>
<dbReference type="PANTHER" id="PTHR19848:SF8">
    <property type="entry name" value="F-BOX AND WD REPEAT DOMAIN CONTAINING 7"/>
    <property type="match status" value="1"/>
</dbReference>
<dbReference type="CDD" id="cd06503">
    <property type="entry name" value="ATP-synt_Fo_b"/>
    <property type="match status" value="2"/>
</dbReference>
<dbReference type="InterPro" id="IPR019775">
    <property type="entry name" value="WD40_repeat_CS"/>
</dbReference>
<feature type="repeat" description="WD" evidence="3">
    <location>
        <begin position="1245"/>
        <end position="1286"/>
    </location>
</feature>
<proteinExistence type="predicted"/>